<comment type="caution">
    <text evidence="2">The sequence shown here is derived from an EMBL/GenBank/DDBJ whole genome shotgun (WGS) entry which is preliminary data.</text>
</comment>
<dbReference type="PANTHER" id="PTHR43792">
    <property type="entry name" value="GNAT FAMILY, PUTATIVE (AFU_ORTHOLOGUE AFUA_3G00765)-RELATED-RELATED"/>
    <property type="match status" value="1"/>
</dbReference>
<accession>A0A9W6HPF1</accession>
<dbReference type="GO" id="GO:0016747">
    <property type="term" value="F:acyltransferase activity, transferring groups other than amino-acyl groups"/>
    <property type="evidence" value="ECO:0007669"/>
    <property type="project" value="InterPro"/>
</dbReference>
<proteinExistence type="predicted"/>
<reference evidence="2" key="2">
    <citation type="submission" date="2023-01" db="EMBL/GenBank/DDBJ databases">
        <authorList>
            <person name="Sun Q."/>
            <person name="Evtushenko L."/>
        </authorList>
    </citation>
    <scope>NUCLEOTIDE SEQUENCE</scope>
    <source>
        <strain evidence="2">VKM Ac-1958</strain>
    </source>
</reference>
<reference evidence="2" key="1">
    <citation type="journal article" date="2014" name="Int. J. Syst. Evol. Microbiol.">
        <title>Complete genome sequence of Corynebacterium casei LMG S-19264T (=DSM 44701T), isolated from a smear-ripened cheese.</title>
        <authorList>
            <consortium name="US DOE Joint Genome Institute (JGI-PGF)"/>
            <person name="Walter F."/>
            <person name="Albersmeier A."/>
            <person name="Kalinowski J."/>
            <person name="Ruckert C."/>
        </authorList>
    </citation>
    <scope>NUCLEOTIDE SEQUENCE</scope>
    <source>
        <strain evidence="2">VKM Ac-1958</strain>
    </source>
</reference>
<dbReference type="Gene3D" id="3.40.630.30">
    <property type="match status" value="1"/>
</dbReference>
<dbReference type="PROSITE" id="PS51186">
    <property type="entry name" value="GNAT"/>
    <property type="match status" value="1"/>
</dbReference>
<sequence>MEQLLTERLVLTRPLPDDESELFALCSDERVWRHYPSLRHTDTEQTRAMLDRWTQQWDAHGLGVWVARGREDGALRGYGGCSVLHDAVWNLGYRLTPEHHGHGYATELARAAIDAAQRVHPDLPVIAYLLANNEASAAVARRLGLREVHRGPDAGNPDPDAVRLVFAERALTAGELAATLR</sequence>
<dbReference type="RefSeq" id="WP_271171444.1">
    <property type="nucleotide sequence ID" value="NZ_BAAAUM010000001.1"/>
</dbReference>
<dbReference type="EMBL" id="BSET01000001">
    <property type="protein sequence ID" value="GLK00403.1"/>
    <property type="molecule type" value="Genomic_DNA"/>
</dbReference>
<organism evidence="2 3">
    <name type="scientific">Microbacterium keratanolyticum</name>
    <dbReference type="NCBI Taxonomy" id="67574"/>
    <lineage>
        <taxon>Bacteria</taxon>
        <taxon>Bacillati</taxon>
        <taxon>Actinomycetota</taxon>
        <taxon>Actinomycetes</taxon>
        <taxon>Micrococcales</taxon>
        <taxon>Microbacteriaceae</taxon>
        <taxon>Microbacterium</taxon>
    </lineage>
</organism>
<evidence type="ECO:0000259" key="1">
    <source>
        <dbReference type="PROSITE" id="PS51186"/>
    </source>
</evidence>
<dbReference type="Proteomes" id="UP001142325">
    <property type="component" value="Unassembled WGS sequence"/>
</dbReference>
<evidence type="ECO:0000313" key="2">
    <source>
        <dbReference type="EMBL" id="GLK00403.1"/>
    </source>
</evidence>
<dbReference type="AlphaFoldDB" id="A0A9W6HPF1"/>
<dbReference type="InterPro" id="IPR016181">
    <property type="entry name" value="Acyl_CoA_acyltransferase"/>
</dbReference>
<gene>
    <name evidence="2" type="ORF">GCM10017596_01180</name>
</gene>
<dbReference type="InterPro" id="IPR051531">
    <property type="entry name" value="N-acetyltransferase"/>
</dbReference>
<dbReference type="SUPFAM" id="SSF55729">
    <property type="entry name" value="Acyl-CoA N-acyltransferases (Nat)"/>
    <property type="match status" value="1"/>
</dbReference>
<dbReference type="Pfam" id="PF13302">
    <property type="entry name" value="Acetyltransf_3"/>
    <property type="match status" value="1"/>
</dbReference>
<protein>
    <submittedName>
        <fullName evidence="2">GNAT family acetyltransferase</fullName>
    </submittedName>
</protein>
<dbReference type="InterPro" id="IPR000182">
    <property type="entry name" value="GNAT_dom"/>
</dbReference>
<feature type="domain" description="N-acetyltransferase" evidence="1">
    <location>
        <begin position="10"/>
        <end position="169"/>
    </location>
</feature>
<name>A0A9W6HPF1_9MICO</name>
<evidence type="ECO:0000313" key="3">
    <source>
        <dbReference type="Proteomes" id="UP001142325"/>
    </source>
</evidence>
<dbReference type="PANTHER" id="PTHR43792:SF1">
    <property type="entry name" value="N-ACETYLTRANSFERASE DOMAIN-CONTAINING PROTEIN"/>
    <property type="match status" value="1"/>
</dbReference>
<keyword evidence="3" id="KW-1185">Reference proteome</keyword>